<keyword evidence="1" id="KW-0732">Signal</keyword>
<dbReference type="InterPro" id="IPR045950">
    <property type="entry name" value="DUF6370"/>
</dbReference>
<reference evidence="2 3" key="1">
    <citation type="submission" date="2019-11" db="EMBL/GenBank/DDBJ databases">
        <title>Description of Pedobacter sp. LMG 31462T.</title>
        <authorList>
            <person name="Carlier A."/>
            <person name="Qi S."/>
            <person name="Vandamme P."/>
        </authorList>
    </citation>
    <scope>NUCLEOTIDE SEQUENCE [LARGE SCALE GENOMIC DNA]</scope>
    <source>
        <strain evidence="2 3">LMG 31462</strain>
    </source>
</reference>
<feature type="signal peptide" evidence="1">
    <location>
        <begin position="1"/>
        <end position="19"/>
    </location>
</feature>
<accession>A0ABR6F019</accession>
<evidence type="ECO:0008006" key="4">
    <source>
        <dbReference type="Google" id="ProtNLM"/>
    </source>
</evidence>
<gene>
    <name evidence="2" type="ORF">GM920_16015</name>
</gene>
<keyword evidence="3" id="KW-1185">Reference proteome</keyword>
<dbReference type="EMBL" id="WNXC01000006">
    <property type="protein sequence ID" value="MBB2150404.1"/>
    <property type="molecule type" value="Genomic_DNA"/>
</dbReference>
<evidence type="ECO:0000313" key="3">
    <source>
        <dbReference type="Proteomes" id="UP000636110"/>
    </source>
</evidence>
<evidence type="ECO:0000313" key="2">
    <source>
        <dbReference type="EMBL" id="MBB2150404.1"/>
    </source>
</evidence>
<dbReference type="Pfam" id="PF19897">
    <property type="entry name" value="DUF6370"/>
    <property type="match status" value="1"/>
</dbReference>
<comment type="caution">
    <text evidence="2">The sequence shown here is derived from an EMBL/GenBank/DDBJ whole genome shotgun (WGS) entry which is preliminary data.</text>
</comment>
<organism evidence="2 3">
    <name type="scientific">Pedobacter gandavensis</name>
    <dbReference type="NCBI Taxonomy" id="2679963"/>
    <lineage>
        <taxon>Bacteria</taxon>
        <taxon>Pseudomonadati</taxon>
        <taxon>Bacteroidota</taxon>
        <taxon>Sphingobacteriia</taxon>
        <taxon>Sphingobacteriales</taxon>
        <taxon>Sphingobacteriaceae</taxon>
        <taxon>Pedobacter</taxon>
    </lineage>
</organism>
<protein>
    <recommendedName>
        <fullName evidence="4">Glutaminyl-tRNA synthetase</fullName>
    </recommendedName>
</protein>
<dbReference type="RefSeq" id="WP_182959356.1">
    <property type="nucleotide sequence ID" value="NZ_WNXC01000006.1"/>
</dbReference>
<dbReference type="Proteomes" id="UP000636110">
    <property type="component" value="Unassembled WGS sequence"/>
</dbReference>
<sequence length="120" mass="13308">MKKFITLMFFAFLAIGVQAQQKTKKEPAIDFKTPHIVETACGECKFGLKGKECDLAVRIDGHAYFVDGTDIDDHGDAHAKDGFCNKIRKAEVTGKVVNGRFKASFFNLLKDDPAQPNTKI</sequence>
<name>A0ABR6F019_9SPHI</name>
<feature type="chain" id="PRO_5046780454" description="Glutaminyl-tRNA synthetase" evidence="1">
    <location>
        <begin position="20"/>
        <end position="120"/>
    </location>
</feature>
<proteinExistence type="predicted"/>
<evidence type="ECO:0000256" key="1">
    <source>
        <dbReference type="SAM" id="SignalP"/>
    </source>
</evidence>